<sequence length="164" mass="19210">MYSFVMLAHHEHRRMNFGFMAIEHMLATQSSSTKFLPYGYFLTRISQHFVINLVGVSDHIGPGKIYNQHTFTRIGFEKNNEGQLKRGGQEEIDEEDDDNDDEEQEEMNIGEEESESETEEERFRGETRQKKRQEKMEEGSSLATLLEAKDLDDQDKMKEKRSSH</sequence>
<protein>
    <submittedName>
        <fullName evidence="1">Uncharacterized protein</fullName>
    </submittedName>
</protein>
<dbReference type="EMBL" id="CM044702">
    <property type="protein sequence ID" value="KAI5677344.1"/>
    <property type="molecule type" value="Genomic_DNA"/>
</dbReference>
<organism evidence="1 2">
    <name type="scientific">Catharanthus roseus</name>
    <name type="common">Madagascar periwinkle</name>
    <name type="synonym">Vinca rosea</name>
    <dbReference type="NCBI Taxonomy" id="4058"/>
    <lineage>
        <taxon>Eukaryota</taxon>
        <taxon>Viridiplantae</taxon>
        <taxon>Streptophyta</taxon>
        <taxon>Embryophyta</taxon>
        <taxon>Tracheophyta</taxon>
        <taxon>Spermatophyta</taxon>
        <taxon>Magnoliopsida</taxon>
        <taxon>eudicotyledons</taxon>
        <taxon>Gunneridae</taxon>
        <taxon>Pentapetalae</taxon>
        <taxon>asterids</taxon>
        <taxon>lamiids</taxon>
        <taxon>Gentianales</taxon>
        <taxon>Apocynaceae</taxon>
        <taxon>Rauvolfioideae</taxon>
        <taxon>Vinceae</taxon>
        <taxon>Catharanthinae</taxon>
        <taxon>Catharanthus</taxon>
    </lineage>
</organism>
<evidence type="ECO:0000313" key="1">
    <source>
        <dbReference type="EMBL" id="KAI5677344.1"/>
    </source>
</evidence>
<dbReference type="Proteomes" id="UP001060085">
    <property type="component" value="Linkage Group LG02"/>
</dbReference>
<accession>A0ACC0BXB5</accession>
<name>A0ACC0BXB5_CATRO</name>
<gene>
    <name evidence="1" type="ORF">M9H77_08294</name>
</gene>
<evidence type="ECO:0000313" key="2">
    <source>
        <dbReference type="Proteomes" id="UP001060085"/>
    </source>
</evidence>
<keyword evidence="2" id="KW-1185">Reference proteome</keyword>
<proteinExistence type="predicted"/>
<reference evidence="2" key="1">
    <citation type="journal article" date="2023" name="Nat. Plants">
        <title>Single-cell RNA sequencing provides a high-resolution roadmap for understanding the multicellular compartmentation of specialized metabolism.</title>
        <authorList>
            <person name="Sun S."/>
            <person name="Shen X."/>
            <person name="Li Y."/>
            <person name="Li Y."/>
            <person name="Wang S."/>
            <person name="Li R."/>
            <person name="Zhang H."/>
            <person name="Shen G."/>
            <person name="Guo B."/>
            <person name="Wei J."/>
            <person name="Xu J."/>
            <person name="St-Pierre B."/>
            <person name="Chen S."/>
            <person name="Sun C."/>
        </authorList>
    </citation>
    <scope>NUCLEOTIDE SEQUENCE [LARGE SCALE GENOMIC DNA]</scope>
</reference>
<comment type="caution">
    <text evidence="1">The sequence shown here is derived from an EMBL/GenBank/DDBJ whole genome shotgun (WGS) entry which is preliminary data.</text>
</comment>